<keyword evidence="6" id="KW-1185">Reference proteome</keyword>
<dbReference type="PANTHER" id="PTHR45339:SF1">
    <property type="entry name" value="HYBRID SIGNAL TRANSDUCTION HISTIDINE KINASE J"/>
    <property type="match status" value="1"/>
</dbReference>
<feature type="domain" description="Response regulatory" evidence="4">
    <location>
        <begin position="6"/>
        <end position="122"/>
    </location>
</feature>
<dbReference type="EMBL" id="JAEMHM010000008">
    <property type="protein sequence ID" value="MBJ6725222.1"/>
    <property type="molecule type" value="Genomic_DNA"/>
</dbReference>
<evidence type="ECO:0000256" key="3">
    <source>
        <dbReference type="PROSITE-ProRule" id="PRU00169"/>
    </source>
</evidence>
<keyword evidence="1 3" id="KW-0597">Phosphoprotein</keyword>
<dbReference type="GO" id="GO:0000160">
    <property type="term" value="P:phosphorelay signal transduction system"/>
    <property type="evidence" value="ECO:0007669"/>
    <property type="project" value="UniProtKB-KW"/>
</dbReference>
<proteinExistence type="predicted"/>
<organism evidence="5 6">
    <name type="scientific">Geomesophilobacter sediminis</name>
    <dbReference type="NCBI Taxonomy" id="2798584"/>
    <lineage>
        <taxon>Bacteria</taxon>
        <taxon>Pseudomonadati</taxon>
        <taxon>Thermodesulfobacteriota</taxon>
        <taxon>Desulfuromonadia</taxon>
        <taxon>Geobacterales</taxon>
        <taxon>Geobacteraceae</taxon>
        <taxon>Geomesophilobacter</taxon>
    </lineage>
</organism>
<sequence>MGMPHTILIVEDNENNRSLFRDLLSFHGHEVSVACDGQEGVALARRLMPDLILMDIQMPGMDGMAAGCILKQDPSTSGLKIIALTSFAMHGDEERFLKAGFDGYLSKPVSTRELPVLVQKWLEEKKV</sequence>
<dbReference type="Proteomes" id="UP000636888">
    <property type="component" value="Unassembled WGS sequence"/>
</dbReference>
<feature type="modified residue" description="4-aspartylphosphate" evidence="3">
    <location>
        <position position="55"/>
    </location>
</feature>
<evidence type="ECO:0000256" key="1">
    <source>
        <dbReference type="ARBA" id="ARBA00022553"/>
    </source>
</evidence>
<protein>
    <submittedName>
        <fullName evidence="5">Response regulator</fullName>
    </submittedName>
</protein>
<dbReference type="AlphaFoldDB" id="A0A8J7IYH1"/>
<accession>A0A8J7IYH1</accession>
<dbReference type="Gene3D" id="3.40.50.2300">
    <property type="match status" value="1"/>
</dbReference>
<dbReference type="Pfam" id="PF00072">
    <property type="entry name" value="Response_reg"/>
    <property type="match status" value="1"/>
</dbReference>
<evidence type="ECO:0000313" key="6">
    <source>
        <dbReference type="Proteomes" id="UP000636888"/>
    </source>
</evidence>
<dbReference type="InterPro" id="IPR001789">
    <property type="entry name" value="Sig_transdc_resp-reg_receiver"/>
</dbReference>
<comment type="caution">
    <text evidence="5">The sequence shown here is derived from an EMBL/GenBank/DDBJ whole genome shotgun (WGS) entry which is preliminary data.</text>
</comment>
<name>A0A8J7IYH1_9BACT</name>
<reference evidence="5" key="1">
    <citation type="submission" date="2020-12" db="EMBL/GenBank/DDBJ databases">
        <title>Geomonas sp. Red875, isolated from river sediment.</title>
        <authorList>
            <person name="Xu Z."/>
            <person name="Zhang Z."/>
            <person name="Masuda Y."/>
            <person name="Itoh H."/>
            <person name="Senoo K."/>
        </authorList>
    </citation>
    <scope>NUCLEOTIDE SEQUENCE</scope>
    <source>
        <strain evidence="5">Red875</strain>
    </source>
</reference>
<dbReference type="InterPro" id="IPR011006">
    <property type="entry name" value="CheY-like_superfamily"/>
</dbReference>
<dbReference type="PANTHER" id="PTHR45339">
    <property type="entry name" value="HYBRID SIGNAL TRANSDUCTION HISTIDINE KINASE J"/>
    <property type="match status" value="1"/>
</dbReference>
<gene>
    <name evidence="5" type="ORF">JFN93_10925</name>
</gene>
<dbReference type="PROSITE" id="PS50110">
    <property type="entry name" value="RESPONSE_REGULATORY"/>
    <property type="match status" value="1"/>
</dbReference>
<dbReference type="CDD" id="cd17548">
    <property type="entry name" value="REC_DivK-like"/>
    <property type="match status" value="1"/>
</dbReference>
<evidence type="ECO:0000259" key="4">
    <source>
        <dbReference type="PROSITE" id="PS50110"/>
    </source>
</evidence>
<dbReference type="SUPFAM" id="SSF52172">
    <property type="entry name" value="CheY-like"/>
    <property type="match status" value="1"/>
</dbReference>
<evidence type="ECO:0000256" key="2">
    <source>
        <dbReference type="ARBA" id="ARBA00023012"/>
    </source>
</evidence>
<evidence type="ECO:0000313" key="5">
    <source>
        <dbReference type="EMBL" id="MBJ6725222.1"/>
    </source>
</evidence>
<dbReference type="SMART" id="SM00448">
    <property type="entry name" value="REC"/>
    <property type="match status" value="1"/>
</dbReference>
<keyword evidence="2" id="KW-0902">Two-component regulatory system</keyword>